<keyword evidence="1" id="KW-0808">Transferase</keyword>
<dbReference type="EMBL" id="CP144745">
    <property type="protein sequence ID" value="WVZ50067.1"/>
    <property type="molecule type" value="Genomic_DNA"/>
</dbReference>
<dbReference type="GO" id="GO:0005524">
    <property type="term" value="F:ATP binding"/>
    <property type="evidence" value="ECO:0007669"/>
    <property type="project" value="UniProtKB-KW"/>
</dbReference>
<reference evidence="6 7" key="1">
    <citation type="submission" date="2024-02" db="EMBL/GenBank/DDBJ databases">
        <title>High-quality chromosome-scale genome assembly of Pensacola bahiagrass (Paspalum notatum Flugge var. saurae).</title>
        <authorList>
            <person name="Vega J.M."/>
            <person name="Podio M."/>
            <person name="Orjuela J."/>
            <person name="Siena L.A."/>
            <person name="Pessino S.C."/>
            <person name="Combes M.C."/>
            <person name="Mariac C."/>
            <person name="Albertini E."/>
            <person name="Pupilli F."/>
            <person name="Ortiz J.P.A."/>
            <person name="Leblanc O."/>
        </authorList>
    </citation>
    <scope>NUCLEOTIDE SEQUENCE [LARGE SCALE GENOMIC DNA]</scope>
    <source>
        <strain evidence="6">R1</strain>
        <tissue evidence="6">Leaf</tissue>
    </source>
</reference>
<accession>A0AAQ3PG96</accession>
<evidence type="ECO:0000256" key="3">
    <source>
        <dbReference type="ARBA" id="ARBA00022777"/>
    </source>
</evidence>
<keyword evidence="7" id="KW-1185">Reference proteome</keyword>
<gene>
    <name evidence="6" type="ORF">U9M48_001361</name>
</gene>
<proteinExistence type="predicted"/>
<keyword evidence="2" id="KW-0547">Nucleotide-binding</keyword>
<evidence type="ECO:0000256" key="1">
    <source>
        <dbReference type="ARBA" id="ARBA00022679"/>
    </source>
</evidence>
<evidence type="ECO:0000256" key="2">
    <source>
        <dbReference type="ARBA" id="ARBA00022741"/>
    </source>
</evidence>
<dbReference type="InterPro" id="IPR001245">
    <property type="entry name" value="Ser-Thr/Tyr_kinase_cat_dom"/>
</dbReference>
<dbReference type="InterPro" id="IPR000719">
    <property type="entry name" value="Prot_kinase_dom"/>
</dbReference>
<sequence length="170" mass="19189">FFSYSEMRKATHDFSGANKIGEGGSGSMFRGRLKDGTIVVVKVLTDNSRQGICEFVTELPAISDIIHENIITWVGYCIEGSHRILVYNYLENNSLLYTLLGSGRSNIRFNWRARVKIAVGVARGLAYLHEEIRRLPHRVDRGGTDFHPFSVTWPPRIALHQPTSTSPQTR</sequence>
<organism evidence="6 7">
    <name type="scientific">Paspalum notatum var. saurae</name>
    <dbReference type="NCBI Taxonomy" id="547442"/>
    <lineage>
        <taxon>Eukaryota</taxon>
        <taxon>Viridiplantae</taxon>
        <taxon>Streptophyta</taxon>
        <taxon>Embryophyta</taxon>
        <taxon>Tracheophyta</taxon>
        <taxon>Spermatophyta</taxon>
        <taxon>Magnoliopsida</taxon>
        <taxon>Liliopsida</taxon>
        <taxon>Poales</taxon>
        <taxon>Poaceae</taxon>
        <taxon>PACMAD clade</taxon>
        <taxon>Panicoideae</taxon>
        <taxon>Andropogonodae</taxon>
        <taxon>Paspaleae</taxon>
        <taxon>Paspalinae</taxon>
        <taxon>Paspalum</taxon>
    </lineage>
</organism>
<dbReference type="InterPro" id="IPR011009">
    <property type="entry name" value="Kinase-like_dom_sf"/>
</dbReference>
<keyword evidence="3" id="KW-0418">Kinase</keyword>
<dbReference type="PANTHER" id="PTHR47973">
    <property type="entry name" value="CYSTEINE-RICH RECEPTOR-LIKE PROTEIN KINASE 3"/>
    <property type="match status" value="1"/>
</dbReference>
<evidence type="ECO:0000256" key="4">
    <source>
        <dbReference type="ARBA" id="ARBA00022840"/>
    </source>
</evidence>
<dbReference type="PROSITE" id="PS50011">
    <property type="entry name" value="PROTEIN_KINASE_DOM"/>
    <property type="match status" value="1"/>
</dbReference>
<dbReference type="GO" id="GO:0004672">
    <property type="term" value="F:protein kinase activity"/>
    <property type="evidence" value="ECO:0007669"/>
    <property type="project" value="InterPro"/>
</dbReference>
<dbReference type="SUPFAM" id="SSF56112">
    <property type="entry name" value="Protein kinase-like (PK-like)"/>
    <property type="match status" value="1"/>
</dbReference>
<dbReference type="InterPro" id="IPR052059">
    <property type="entry name" value="CR_Ser/Thr_kinase"/>
</dbReference>
<dbReference type="Pfam" id="PF07714">
    <property type="entry name" value="PK_Tyr_Ser-Thr"/>
    <property type="match status" value="1"/>
</dbReference>
<keyword evidence="4" id="KW-0067">ATP-binding</keyword>
<dbReference type="Proteomes" id="UP001341281">
    <property type="component" value="Chromosome 01"/>
</dbReference>
<feature type="non-terminal residue" evidence="6">
    <location>
        <position position="1"/>
    </location>
</feature>
<protein>
    <recommendedName>
        <fullName evidence="5">Protein kinase domain-containing protein</fullName>
    </recommendedName>
</protein>
<dbReference type="Gene3D" id="1.10.510.10">
    <property type="entry name" value="Transferase(Phosphotransferase) domain 1"/>
    <property type="match status" value="1"/>
</dbReference>
<evidence type="ECO:0000313" key="7">
    <source>
        <dbReference type="Proteomes" id="UP001341281"/>
    </source>
</evidence>
<evidence type="ECO:0000259" key="5">
    <source>
        <dbReference type="PROSITE" id="PS50011"/>
    </source>
</evidence>
<feature type="domain" description="Protein kinase" evidence="5">
    <location>
        <begin position="14"/>
        <end position="170"/>
    </location>
</feature>
<dbReference type="AlphaFoldDB" id="A0AAQ3PG96"/>
<name>A0AAQ3PG96_PASNO</name>
<dbReference type="Gene3D" id="3.30.200.20">
    <property type="entry name" value="Phosphorylase Kinase, domain 1"/>
    <property type="match status" value="1"/>
</dbReference>
<evidence type="ECO:0000313" key="6">
    <source>
        <dbReference type="EMBL" id="WVZ50067.1"/>
    </source>
</evidence>